<dbReference type="Gene3D" id="1.10.357.10">
    <property type="entry name" value="Tetracycline Repressor, domain 2"/>
    <property type="match status" value="1"/>
</dbReference>
<dbReference type="PROSITE" id="PS50977">
    <property type="entry name" value="HTH_TETR_2"/>
    <property type="match status" value="1"/>
</dbReference>
<feature type="DNA-binding region" description="H-T-H motif" evidence="2">
    <location>
        <begin position="33"/>
        <end position="52"/>
    </location>
</feature>
<feature type="domain" description="HTH tetR-type" evidence="3">
    <location>
        <begin position="10"/>
        <end position="70"/>
    </location>
</feature>
<reference evidence="4" key="2">
    <citation type="submission" date="2020-09" db="EMBL/GenBank/DDBJ databases">
        <authorList>
            <person name="Sun Q."/>
            <person name="Ohkuma M."/>
        </authorList>
    </citation>
    <scope>NUCLEOTIDE SEQUENCE</scope>
    <source>
        <strain evidence="4">JCM 3346</strain>
    </source>
</reference>
<dbReference type="Proteomes" id="UP000610303">
    <property type="component" value="Unassembled WGS sequence"/>
</dbReference>
<organism evidence="4 5">
    <name type="scientific">Agromyces mediolanus</name>
    <name type="common">Corynebacterium mediolanum</name>
    <dbReference type="NCBI Taxonomy" id="41986"/>
    <lineage>
        <taxon>Bacteria</taxon>
        <taxon>Bacillati</taxon>
        <taxon>Actinomycetota</taxon>
        <taxon>Actinomycetes</taxon>
        <taxon>Micrococcales</taxon>
        <taxon>Microbacteriaceae</taxon>
        <taxon>Agromyces</taxon>
    </lineage>
</organism>
<evidence type="ECO:0000256" key="2">
    <source>
        <dbReference type="PROSITE-ProRule" id="PRU00335"/>
    </source>
</evidence>
<keyword evidence="1 2" id="KW-0238">DNA-binding</keyword>
<dbReference type="Gene3D" id="1.10.10.60">
    <property type="entry name" value="Homeodomain-like"/>
    <property type="match status" value="1"/>
</dbReference>
<sequence>MTRGRGRPSVVDVGAVTEAAFLLWSDRGYTETGWKELAEATGVSARTLMRHFGTRDRIAWAGVEAANERLEQAIAEFRDEPDAAVAVRRAIVASVSHDEHVRRSAAAWFRLIAAEPELVATAAAANRMWTARLAAHLAERLPAAGPAVCAALAAAYEAATFAALRAWAERATPGDAPDDPADAVDAALAWIRLAS</sequence>
<name>A0A918FEU5_AGRME</name>
<evidence type="ECO:0000259" key="3">
    <source>
        <dbReference type="PROSITE" id="PS50977"/>
    </source>
</evidence>
<keyword evidence="5" id="KW-1185">Reference proteome</keyword>
<reference evidence="4" key="1">
    <citation type="journal article" date="2014" name="Int. J. Syst. Evol. Microbiol.">
        <title>Complete genome sequence of Corynebacterium casei LMG S-19264T (=DSM 44701T), isolated from a smear-ripened cheese.</title>
        <authorList>
            <consortium name="US DOE Joint Genome Institute (JGI-PGF)"/>
            <person name="Walter F."/>
            <person name="Albersmeier A."/>
            <person name="Kalinowski J."/>
            <person name="Ruckert C."/>
        </authorList>
    </citation>
    <scope>NUCLEOTIDE SEQUENCE</scope>
    <source>
        <strain evidence="4">JCM 3346</strain>
    </source>
</reference>
<proteinExistence type="predicted"/>
<evidence type="ECO:0000313" key="5">
    <source>
        <dbReference type="Proteomes" id="UP000610303"/>
    </source>
</evidence>
<dbReference type="InterPro" id="IPR009057">
    <property type="entry name" value="Homeodomain-like_sf"/>
</dbReference>
<dbReference type="AlphaFoldDB" id="A0A918FEU5"/>
<dbReference type="InterPro" id="IPR001647">
    <property type="entry name" value="HTH_TetR"/>
</dbReference>
<dbReference type="SUPFAM" id="SSF46689">
    <property type="entry name" value="Homeodomain-like"/>
    <property type="match status" value="1"/>
</dbReference>
<accession>A0A918FEU5</accession>
<comment type="caution">
    <text evidence="4">The sequence shown here is derived from an EMBL/GenBank/DDBJ whole genome shotgun (WGS) entry which is preliminary data.</text>
</comment>
<dbReference type="Pfam" id="PF17754">
    <property type="entry name" value="TetR_C_14"/>
    <property type="match status" value="1"/>
</dbReference>
<evidence type="ECO:0000256" key="1">
    <source>
        <dbReference type="ARBA" id="ARBA00023125"/>
    </source>
</evidence>
<dbReference type="EMBL" id="BMRJ01000002">
    <property type="protein sequence ID" value="GGR30630.1"/>
    <property type="molecule type" value="Genomic_DNA"/>
</dbReference>
<gene>
    <name evidence="4" type="ORF">GCM10010196_25870</name>
</gene>
<dbReference type="GO" id="GO:0003677">
    <property type="term" value="F:DNA binding"/>
    <property type="evidence" value="ECO:0007669"/>
    <property type="project" value="UniProtKB-UniRule"/>
</dbReference>
<dbReference type="InterPro" id="IPR041347">
    <property type="entry name" value="MftR_C"/>
</dbReference>
<dbReference type="RefSeq" id="WP_189085752.1">
    <property type="nucleotide sequence ID" value="NZ_BMRJ01000002.1"/>
</dbReference>
<dbReference type="Pfam" id="PF00440">
    <property type="entry name" value="TetR_N"/>
    <property type="match status" value="1"/>
</dbReference>
<protein>
    <recommendedName>
        <fullName evidence="3">HTH tetR-type domain-containing protein</fullName>
    </recommendedName>
</protein>
<evidence type="ECO:0000313" key="4">
    <source>
        <dbReference type="EMBL" id="GGR30630.1"/>
    </source>
</evidence>